<dbReference type="SUPFAM" id="SSF53474">
    <property type="entry name" value="alpha/beta-Hydrolases"/>
    <property type="match status" value="1"/>
</dbReference>
<dbReference type="PANTHER" id="PTHR42776:SF13">
    <property type="entry name" value="DIPEPTIDYL-PEPTIDASE 5"/>
    <property type="match status" value="1"/>
</dbReference>
<evidence type="ECO:0000313" key="8">
    <source>
        <dbReference type="EMBL" id="KAJ7095777.1"/>
    </source>
</evidence>
<evidence type="ECO:0000256" key="3">
    <source>
        <dbReference type="ARBA" id="ARBA00022729"/>
    </source>
</evidence>
<evidence type="ECO:0000256" key="2">
    <source>
        <dbReference type="ARBA" id="ARBA00022670"/>
    </source>
</evidence>
<dbReference type="Pfam" id="PF00326">
    <property type="entry name" value="Peptidase_S9"/>
    <property type="match status" value="1"/>
</dbReference>
<feature type="region of interest" description="Disordered" evidence="6">
    <location>
        <begin position="20"/>
        <end position="40"/>
    </location>
</feature>
<keyword evidence="2" id="KW-0645">Protease</keyword>
<dbReference type="InterPro" id="IPR029058">
    <property type="entry name" value="AB_hydrolase_fold"/>
</dbReference>
<reference evidence="8" key="1">
    <citation type="submission" date="2023-03" db="EMBL/GenBank/DDBJ databases">
        <title>Massive genome expansion in bonnet fungi (Mycena s.s.) driven by repeated elements and novel gene families across ecological guilds.</title>
        <authorList>
            <consortium name="Lawrence Berkeley National Laboratory"/>
            <person name="Harder C.B."/>
            <person name="Miyauchi S."/>
            <person name="Viragh M."/>
            <person name="Kuo A."/>
            <person name="Thoen E."/>
            <person name="Andreopoulos B."/>
            <person name="Lu D."/>
            <person name="Skrede I."/>
            <person name="Drula E."/>
            <person name="Henrissat B."/>
            <person name="Morin E."/>
            <person name="Kohler A."/>
            <person name="Barry K."/>
            <person name="LaButti K."/>
            <person name="Morin E."/>
            <person name="Salamov A."/>
            <person name="Lipzen A."/>
            <person name="Mereny Z."/>
            <person name="Hegedus B."/>
            <person name="Baldrian P."/>
            <person name="Stursova M."/>
            <person name="Weitz H."/>
            <person name="Taylor A."/>
            <person name="Grigoriev I.V."/>
            <person name="Nagy L.G."/>
            <person name="Martin F."/>
            <person name="Kauserud H."/>
        </authorList>
    </citation>
    <scope>NUCLEOTIDE SEQUENCE</scope>
    <source>
        <strain evidence="8">CBHHK173m</strain>
    </source>
</reference>
<dbReference type="AlphaFoldDB" id="A0AAD6UCV7"/>
<protein>
    <recommendedName>
        <fullName evidence="5">Dipeptidyl-peptidase V</fullName>
    </recommendedName>
</protein>
<comment type="caution">
    <text evidence="8">The sequence shown here is derived from an EMBL/GenBank/DDBJ whole genome shotgun (WGS) entry which is preliminary data.</text>
</comment>
<proteinExistence type="inferred from homology"/>
<accession>A0AAD6UCV7</accession>
<dbReference type="InterPro" id="IPR001375">
    <property type="entry name" value="Peptidase_S9_cat"/>
</dbReference>
<keyword evidence="4 8" id="KW-0378">Hydrolase</keyword>
<dbReference type="PANTHER" id="PTHR42776">
    <property type="entry name" value="SERINE PEPTIDASE S9 FAMILY MEMBER"/>
    <property type="match status" value="1"/>
</dbReference>
<dbReference type="Proteomes" id="UP001222325">
    <property type="component" value="Unassembled WGS sequence"/>
</dbReference>
<name>A0AAD6UCV7_9AGAR</name>
<evidence type="ECO:0000313" key="9">
    <source>
        <dbReference type="Proteomes" id="UP001222325"/>
    </source>
</evidence>
<evidence type="ECO:0000256" key="1">
    <source>
        <dbReference type="ARBA" id="ARBA00010040"/>
    </source>
</evidence>
<keyword evidence="3" id="KW-0732">Signal</keyword>
<organism evidence="8 9">
    <name type="scientific">Mycena belliarum</name>
    <dbReference type="NCBI Taxonomy" id="1033014"/>
    <lineage>
        <taxon>Eukaryota</taxon>
        <taxon>Fungi</taxon>
        <taxon>Dikarya</taxon>
        <taxon>Basidiomycota</taxon>
        <taxon>Agaricomycotina</taxon>
        <taxon>Agaricomycetes</taxon>
        <taxon>Agaricomycetidae</taxon>
        <taxon>Agaricales</taxon>
        <taxon>Marasmiineae</taxon>
        <taxon>Mycenaceae</taxon>
        <taxon>Mycena</taxon>
    </lineage>
</organism>
<evidence type="ECO:0000256" key="4">
    <source>
        <dbReference type="ARBA" id="ARBA00022801"/>
    </source>
</evidence>
<dbReference type="SUPFAM" id="SSF75011">
    <property type="entry name" value="3-carboxy-cis,cis-mucoante lactonizing enzyme"/>
    <property type="match status" value="1"/>
</dbReference>
<dbReference type="FunFam" id="3.40.50.1820:FF:000028">
    <property type="entry name" value="S9 family peptidase"/>
    <property type="match status" value="1"/>
</dbReference>
<dbReference type="GO" id="GO:0004252">
    <property type="term" value="F:serine-type endopeptidase activity"/>
    <property type="evidence" value="ECO:0007669"/>
    <property type="project" value="TreeGrafter"/>
</dbReference>
<gene>
    <name evidence="8" type="ORF">B0H15DRAFT_921089</name>
</gene>
<evidence type="ECO:0000256" key="6">
    <source>
        <dbReference type="SAM" id="MobiDB-lite"/>
    </source>
</evidence>
<comment type="similarity">
    <text evidence="1">Belongs to the peptidase S9C family.</text>
</comment>
<sequence>MRFPLSLLGLSAQVSFSSDRDVQPESSLPRVNASMASSRTSKPHFEMKETGVFSPKEMLELGRPGVGVANVPGDLVLVPVNKYSFKEKKNNKLVYIVSLASNVKPLEISVGAVVLLNLEKGGDLFWLDTRTIGNAVEDEGNKDLYAIDVKFETNEAVGVLSAEPPTLIGSFPTTTATNFQYSLSSGTLIFSDSVYADGNISSVKEQDEAYENRGNTALVYDETYERHWDTWSGPKTSSLFSVQLHRDPDRKWVMGTEFDNLLRGTGHSTPVEPFGGTDDFSLVGTSVIYTAKDPKLPQAWHTKQNVYLVSTASPGEPRELTSGEQGATHSPVLNREATKAAWLELAEDGYEADKANIVIYDLLKNIRFTLAAKWDRSPDSLAFSSDGTLLYLTAGDQAKVKVFVLPIPPTPETATSLSALPPKFENPVPLIHSGAASGIQTLSNGRLLFSRSSFTSPNNVYLIHGLKSLEDEIKASETTLEFEGEIQQLTHFAADALEGKDLDNGEEFWFKGALDKDVQGWVLKPKGWKQSDQKKWPIVLMIHGGPQGAWEDQWSTRWNPNVFAQQGYFMVLINPTGSTTFGQEFTDGIAEDWGGKPFVDLMAGWKYVLDTYPQVDADRAVAAGASWGGYAINWIQGHPEYNFNFKALVCHDGVFDSNYNGYTTEELFFFNHEWGGRPWEPKSKALSEKFSPHNFVHRWSTPQLLIHGSKDYRLPETESLGPFHALQQLGIPTRLVIFPDENHCLKWHYEVFRWFDEFVGDGVAEAVSV</sequence>
<evidence type="ECO:0000259" key="7">
    <source>
        <dbReference type="Pfam" id="PF00326"/>
    </source>
</evidence>
<dbReference type="Gene3D" id="3.40.50.1820">
    <property type="entry name" value="alpha/beta hydrolase"/>
    <property type="match status" value="1"/>
</dbReference>
<feature type="domain" description="Peptidase S9 prolyl oligopeptidase catalytic" evidence="7">
    <location>
        <begin position="554"/>
        <end position="755"/>
    </location>
</feature>
<dbReference type="GO" id="GO:0006508">
    <property type="term" value="P:proteolysis"/>
    <property type="evidence" value="ECO:0007669"/>
    <property type="project" value="UniProtKB-KW"/>
</dbReference>
<dbReference type="EMBL" id="JARJCN010000012">
    <property type="protein sequence ID" value="KAJ7095777.1"/>
    <property type="molecule type" value="Genomic_DNA"/>
</dbReference>
<evidence type="ECO:0000256" key="5">
    <source>
        <dbReference type="ARBA" id="ARBA00032829"/>
    </source>
</evidence>
<keyword evidence="9" id="KW-1185">Reference proteome</keyword>